<dbReference type="AlphaFoldDB" id="A0A8H5H7T3"/>
<evidence type="ECO:0000313" key="4">
    <source>
        <dbReference type="EMBL" id="KAF5378526.1"/>
    </source>
</evidence>
<feature type="region of interest" description="Disordered" evidence="2">
    <location>
        <begin position="134"/>
        <end position="193"/>
    </location>
</feature>
<keyword evidence="5" id="KW-1185">Reference proteome</keyword>
<dbReference type="OrthoDB" id="408631at2759"/>
<accession>A0A8H5H7T3</accession>
<dbReference type="Proteomes" id="UP000565441">
    <property type="component" value="Unassembled WGS sequence"/>
</dbReference>
<gene>
    <name evidence="4" type="ORF">D9615_007051</name>
</gene>
<dbReference type="InterPro" id="IPR013094">
    <property type="entry name" value="AB_hydrolase_3"/>
</dbReference>
<dbReference type="Gene3D" id="3.40.50.1820">
    <property type="entry name" value="alpha/beta hydrolase"/>
    <property type="match status" value="1"/>
</dbReference>
<dbReference type="GO" id="GO:0016787">
    <property type="term" value="F:hydrolase activity"/>
    <property type="evidence" value="ECO:0007669"/>
    <property type="project" value="UniProtKB-KW"/>
</dbReference>
<dbReference type="PANTHER" id="PTHR48081">
    <property type="entry name" value="AB HYDROLASE SUPERFAMILY PROTEIN C4A8.06C"/>
    <property type="match status" value="1"/>
</dbReference>
<dbReference type="SUPFAM" id="SSF53474">
    <property type="entry name" value="alpha/beta-Hydrolases"/>
    <property type="match status" value="1"/>
</dbReference>
<evidence type="ECO:0000256" key="1">
    <source>
        <dbReference type="ARBA" id="ARBA00022801"/>
    </source>
</evidence>
<feature type="compositionally biased region" description="Pro residues" evidence="2">
    <location>
        <begin position="141"/>
        <end position="150"/>
    </location>
</feature>
<proteinExistence type="predicted"/>
<dbReference type="PANTHER" id="PTHR48081:SF8">
    <property type="entry name" value="ALPHA_BETA HYDROLASE FOLD-3 DOMAIN-CONTAINING PROTEIN-RELATED"/>
    <property type="match status" value="1"/>
</dbReference>
<keyword evidence="1" id="KW-0378">Hydrolase</keyword>
<protein>
    <recommendedName>
        <fullName evidence="3">Alpha/beta hydrolase fold-3 domain-containing protein</fullName>
    </recommendedName>
</protein>
<evidence type="ECO:0000313" key="5">
    <source>
        <dbReference type="Proteomes" id="UP000565441"/>
    </source>
</evidence>
<evidence type="ECO:0000256" key="2">
    <source>
        <dbReference type="SAM" id="MobiDB-lite"/>
    </source>
</evidence>
<reference evidence="4 5" key="1">
    <citation type="journal article" date="2020" name="ISME J.">
        <title>Uncovering the hidden diversity of litter-decomposition mechanisms in mushroom-forming fungi.</title>
        <authorList>
            <person name="Floudas D."/>
            <person name="Bentzer J."/>
            <person name="Ahren D."/>
            <person name="Johansson T."/>
            <person name="Persson P."/>
            <person name="Tunlid A."/>
        </authorList>
    </citation>
    <scope>NUCLEOTIDE SEQUENCE [LARGE SCALE GENOMIC DNA]</scope>
    <source>
        <strain evidence="4 5">CBS 661.87</strain>
    </source>
</reference>
<name>A0A8H5H7T3_9AGAR</name>
<dbReference type="EMBL" id="JAACJP010000019">
    <property type="protein sequence ID" value="KAF5378526.1"/>
    <property type="molecule type" value="Genomic_DNA"/>
</dbReference>
<sequence>MVRHRPPSHQQVRDEQVYPMFHIINVHGAVATIRAGGWTLGNIASETSFVTNMGVRAKSVVVSVGYRLAPENPYPAAIDDAIDTLQWFVRSGAQELGINTDRIAVGGSSSPLEFQLLIVPVTDNTIPLIDASLPSTWATTPTPPSSPPRAWPGSGPTTSRAPRTSTTGPPRPSSRRARSWPPPRAPGSASASATGFCGEVVTYAASLRKAGVQAETRVYKGAPHPLCLTPLFPYTIYIQYMIYEI</sequence>
<dbReference type="InterPro" id="IPR050300">
    <property type="entry name" value="GDXG_lipolytic_enzyme"/>
</dbReference>
<evidence type="ECO:0000259" key="3">
    <source>
        <dbReference type="Pfam" id="PF07859"/>
    </source>
</evidence>
<dbReference type="Pfam" id="PF07859">
    <property type="entry name" value="Abhydrolase_3"/>
    <property type="match status" value="1"/>
</dbReference>
<feature type="compositionally biased region" description="Low complexity" evidence="2">
    <location>
        <begin position="151"/>
        <end position="168"/>
    </location>
</feature>
<feature type="domain" description="Alpha/beta hydrolase fold-3" evidence="3">
    <location>
        <begin position="33"/>
        <end position="109"/>
    </location>
</feature>
<organism evidence="4 5">
    <name type="scientific">Tricholomella constricta</name>
    <dbReference type="NCBI Taxonomy" id="117010"/>
    <lineage>
        <taxon>Eukaryota</taxon>
        <taxon>Fungi</taxon>
        <taxon>Dikarya</taxon>
        <taxon>Basidiomycota</taxon>
        <taxon>Agaricomycotina</taxon>
        <taxon>Agaricomycetes</taxon>
        <taxon>Agaricomycetidae</taxon>
        <taxon>Agaricales</taxon>
        <taxon>Tricholomatineae</taxon>
        <taxon>Lyophyllaceae</taxon>
        <taxon>Tricholomella</taxon>
    </lineage>
</organism>
<dbReference type="InterPro" id="IPR029058">
    <property type="entry name" value="AB_hydrolase_fold"/>
</dbReference>
<comment type="caution">
    <text evidence="4">The sequence shown here is derived from an EMBL/GenBank/DDBJ whole genome shotgun (WGS) entry which is preliminary data.</text>
</comment>